<dbReference type="InterPro" id="IPR050287">
    <property type="entry name" value="MTA/SAH_deaminase"/>
</dbReference>
<protein>
    <submittedName>
        <fullName evidence="3">Amidohydrolase family protein</fullName>
    </submittedName>
</protein>
<reference evidence="3 4" key="1">
    <citation type="submission" date="2021-01" db="EMBL/GenBank/DDBJ databases">
        <title>Identification of strong promoters based on the transcriptome of Brevibacillus choshinensis.</title>
        <authorList>
            <person name="Yao D."/>
            <person name="Zhang K."/>
            <person name="Wu J."/>
        </authorList>
    </citation>
    <scope>NUCLEOTIDE SEQUENCE [LARGE SCALE GENOMIC DNA]</scope>
    <source>
        <strain evidence="3 4">HPD31-SP3</strain>
    </source>
</reference>
<dbReference type="EMBL" id="CP069127">
    <property type="protein sequence ID" value="QRG65155.1"/>
    <property type="molecule type" value="Genomic_DNA"/>
</dbReference>
<dbReference type="InterPro" id="IPR032466">
    <property type="entry name" value="Metal_Hydrolase"/>
</dbReference>
<dbReference type="InterPro" id="IPR006680">
    <property type="entry name" value="Amidohydro-rel"/>
</dbReference>
<dbReference type="RefSeq" id="WP_203254673.1">
    <property type="nucleotide sequence ID" value="NZ_CP069127.1"/>
</dbReference>
<dbReference type="Pfam" id="PF01979">
    <property type="entry name" value="Amidohydro_1"/>
    <property type="match status" value="1"/>
</dbReference>
<dbReference type="Gene3D" id="3.20.20.140">
    <property type="entry name" value="Metal-dependent hydrolases"/>
    <property type="match status" value="1"/>
</dbReference>
<evidence type="ECO:0000259" key="2">
    <source>
        <dbReference type="Pfam" id="PF01979"/>
    </source>
</evidence>
<organism evidence="3 4">
    <name type="scientific">Brevibacillus choshinensis</name>
    <dbReference type="NCBI Taxonomy" id="54911"/>
    <lineage>
        <taxon>Bacteria</taxon>
        <taxon>Bacillati</taxon>
        <taxon>Bacillota</taxon>
        <taxon>Bacilli</taxon>
        <taxon>Bacillales</taxon>
        <taxon>Paenibacillaceae</taxon>
        <taxon>Brevibacillus</taxon>
    </lineage>
</organism>
<dbReference type="SUPFAM" id="SSF51338">
    <property type="entry name" value="Composite domain of metallo-dependent hydrolases"/>
    <property type="match status" value="1"/>
</dbReference>
<dbReference type="Gene3D" id="2.30.40.10">
    <property type="entry name" value="Urease, subunit C, domain 1"/>
    <property type="match status" value="1"/>
</dbReference>
<sequence>MLDIIIYNGTVITMEGEGVGAIPNGAVGIKGNLIEVVGETSEVLQDYKAHRYVDAHRKVVMPGLIDAHIHSGIALLRGLSQDTDNWMEKGLWPFHKVLTPEDRVAGSLVNIIEGLKAGTTTFCDYDEPMREIVKNHAMLGTRARVTEMVNELPDDLSDVKVGELYTFDSAIGQRKLKENIALLEEWHGKENGRITCLLGPQGPDMMSKELLLEVKELANKYDTSIHMHVAQGDREINQMIKRYGKRSIQFLEELNYLDERLMAVHLTEATREETHVLGRSGAAMILCSGSIGIIDGIVPPAAEFLEVSNRLALGSDQAPGNNCNNMFNEMKFTAILNKCKVKDPRVFPSWKVLRMATIDSAKAIGLGHEIGSLRKGKKADVIIVDFDSPNLVPIIQEPIRNIIPNLIYSAKGSEVEAVIIDGQFVMENRVVLTVNEKQAVRKAHEAAAELAERAKASFHKIDTPIANMMKDGYL</sequence>
<evidence type="ECO:0000313" key="3">
    <source>
        <dbReference type="EMBL" id="QRG65155.1"/>
    </source>
</evidence>
<dbReference type="PANTHER" id="PTHR43794">
    <property type="entry name" value="AMINOHYDROLASE SSNA-RELATED"/>
    <property type="match status" value="1"/>
</dbReference>
<dbReference type="Proteomes" id="UP000596248">
    <property type="component" value="Chromosome"/>
</dbReference>
<feature type="domain" description="Amidohydrolase-related" evidence="2">
    <location>
        <begin position="59"/>
        <end position="425"/>
    </location>
</feature>
<evidence type="ECO:0000256" key="1">
    <source>
        <dbReference type="ARBA" id="ARBA00022801"/>
    </source>
</evidence>
<accession>A0ABX7FJH6</accession>
<keyword evidence="1" id="KW-0378">Hydrolase</keyword>
<keyword evidence="4" id="KW-1185">Reference proteome</keyword>
<dbReference type="PANTHER" id="PTHR43794:SF11">
    <property type="entry name" value="AMIDOHYDROLASE-RELATED DOMAIN-CONTAINING PROTEIN"/>
    <property type="match status" value="1"/>
</dbReference>
<dbReference type="SUPFAM" id="SSF51556">
    <property type="entry name" value="Metallo-dependent hydrolases"/>
    <property type="match status" value="1"/>
</dbReference>
<gene>
    <name evidence="3" type="ORF">JNE38_16010</name>
</gene>
<name>A0ABX7FJH6_BRECH</name>
<dbReference type="InterPro" id="IPR011059">
    <property type="entry name" value="Metal-dep_hydrolase_composite"/>
</dbReference>
<proteinExistence type="predicted"/>
<evidence type="ECO:0000313" key="4">
    <source>
        <dbReference type="Proteomes" id="UP000596248"/>
    </source>
</evidence>